<evidence type="ECO:0000313" key="4">
    <source>
        <dbReference type="EMBL" id="KIZ07169.1"/>
    </source>
</evidence>
<accession>A0A0D2LLF7</accession>
<keyword evidence="2" id="KW-0963">Cytoplasm</keyword>
<dbReference type="STRING" id="145388.A0A0D2LLF7"/>
<dbReference type="PANTHER" id="PTHR22999:SF23">
    <property type="entry name" value="SORTING NEXIN-16"/>
    <property type="match status" value="1"/>
</dbReference>
<gene>
    <name evidence="4" type="ORF">MNEG_0782</name>
</gene>
<proteinExistence type="predicted"/>
<name>A0A0D2LLF7_9CHLO</name>
<evidence type="ECO:0000256" key="1">
    <source>
        <dbReference type="ARBA" id="ARBA00004496"/>
    </source>
</evidence>
<comment type="subcellular location">
    <subcellularLocation>
        <location evidence="1">Cytoplasm</location>
    </subcellularLocation>
</comment>
<dbReference type="AlphaFoldDB" id="A0A0D2LLF7"/>
<dbReference type="KEGG" id="mng:MNEG_0782"/>
<keyword evidence="5" id="KW-1185">Reference proteome</keyword>
<dbReference type="InterPro" id="IPR013937">
    <property type="entry name" value="Sorting_nexin_C"/>
</dbReference>
<reference evidence="4 5" key="1">
    <citation type="journal article" date="2013" name="BMC Genomics">
        <title>Reconstruction of the lipid metabolism for the microalga Monoraphidium neglectum from its genome sequence reveals characteristics suitable for biofuel production.</title>
        <authorList>
            <person name="Bogen C."/>
            <person name="Al-Dilaimi A."/>
            <person name="Albersmeier A."/>
            <person name="Wichmann J."/>
            <person name="Grundmann M."/>
            <person name="Rupp O."/>
            <person name="Lauersen K.J."/>
            <person name="Blifernez-Klassen O."/>
            <person name="Kalinowski J."/>
            <person name="Goesmann A."/>
            <person name="Mussgnug J.H."/>
            <person name="Kruse O."/>
        </authorList>
    </citation>
    <scope>NUCLEOTIDE SEQUENCE [LARGE SCALE GENOMIC DNA]</scope>
    <source>
        <strain evidence="4 5">SAG 48.87</strain>
    </source>
</reference>
<evidence type="ECO:0000313" key="5">
    <source>
        <dbReference type="Proteomes" id="UP000054498"/>
    </source>
</evidence>
<dbReference type="Pfam" id="PF08628">
    <property type="entry name" value="Nexin_C"/>
    <property type="match status" value="1"/>
</dbReference>
<dbReference type="EMBL" id="KK100287">
    <property type="protein sequence ID" value="KIZ07169.1"/>
    <property type="molecule type" value="Genomic_DNA"/>
</dbReference>
<evidence type="ECO:0000256" key="2">
    <source>
        <dbReference type="ARBA" id="ARBA00022490"/>
    </source>
</evidence>
<dbReference type="Proteomes" id="UP000054498">
    <property type="component" value="Unassembled WGS sequence"/>
</dbReference>
<dbReference type="OrthoDB" id="120967at2759"/>
<feature type="domain" description="Sorting nexin C-terminal" evidence="3">
    <location>
        <begin position="40"/>
        <end position="114"/>
    </location>
</feature>
<dbReference type="PANTHER" id="PTHR22999">
    <property type="entry name" value="PX SERINE/THREONINE KINASE PXK"/>
    <property type="match status" value="1"/>
</dbReference>
<dbReference type="RefSeq" id="XP_013906188.1">
    <property type="nucleotide sequence ID" value="XM_014050734.1"/>
</dbReference>
<protein>
    <recommendedName>
        <fullName evidence="3">Sorting nexin C-terminal domain-containing protein</fullName>
    </recommendedName>
</protein>
<sequence length="279" mass="29150">MPSCSAPRPQLPLSDGDAPCLSAPLYELVDCILQLRSRGWVRRQVMAMARQVLSLVAGGAIDGILARAAARLTTPASIAGAIDHLRGSLWPGGVFYAHTPAAIAAAALRRQAAQEALAQAHQRAGLTGGAAGVGHGGGGDLAPVAGTQQEPPRLEPLQQAPPPLLQVAAPQGRVLAPCLSAERYLEPAPLLPEEAHHAEGVRRRMLSLPVPGPLLALLGRGAWFRCLHELYDLLQCPTAVLQLGHAVLEAALLALFPELEGTVQQQRVAAAKRGAAAQR</sequence>
<dbReference type="GeneID" id="25726900"/>
<evidence type="ECO:0000259" key="3">
    <source>
        <dbReference type="Pfam" id="PF08628"/>
    </source>
</evidence>
<dbReference type="InterPro" id="IPR051837">
    <property type="entry name" value="SortingNexin/PXDomain-PKLike"/>
</dbReference>
<dbReference type="GO" id="GO:0005737">
    <property type="term" value="C:cytoplasm"/>
    <property type="evidence" value="ECO:0007669"/>
    <property type="project" value="UniProtKB-SubCell"/>
</dbReference>
<organism evidence="4 5">
    <name type="scientific">Monoraphidium neglectum</name>
    <dbReference type="NCBI Taxonomy" id="145388"/>
    <lineage>
        <taxon>Eukaryota</taxon>
        <taxon>Viridiplantae</taxon>
        <taxon>Chlorophyta</taxon>
        <taxon>core chlorophytes</taxon>
        <taxon>Chlorophyceae</taxon>
        <taxon>CS clade</taxon>
        <taxon>Sphaeropleales</taxon>
        <taxon>Selenastraceae</taxon>
        <taxon>Monoraphidium</taxon>
    </lineage>
</organism>